<evidence type="ECO:0000313" key="2">
    <source>
        <dbReference type="EMBL" id="SNX59764.1"/>
    </source>
</evidence>
<name>A0A285BWU6_9PROT</name>
<dbReference type="Proteomes" id="UP000242498">
    <property type="component" value="Chromosome I"/>
</dbReference>
<gene>
    <name evidence="2" type="ORF">SAMN06296273_1198</name>
</gene>
<evidence type="ECO:0000313" key="3">
    <source>
        <dbReference type="Proteomes" id="UP000242498"/>
    </source>
</evidence>
<feature type="compositionally biased region" description="Basic and acidic residues" evidence="1">
    <location>
        <begin position="320"/>
        <end position="330"/>
    </location>
</feature>
<sequence>MINFKSGQEQSAIMDITPDIARHLLSTSPGNRKIRYWHVEVLSGAMARGEWRVTSQGIGIDKNGNLRDAHHRLMAVIKSNVTIRSVVVMGLPPDAYQVTDTGITRNMADILGENKRVTDVLNAGARLYYDTQRTVTIDQMRPIMDSGLFETAKELIKFCGTARVFYSSAQVKLAACITIMNGGDADYVMQQYRALCLLDFEHMSAASMSLVKQVSDGKASTRTYKEEIICRALRAFDISQKDSNESGAKPEQIAAAKRLVIDVLKNKIAQPTDNPETESKPNVIEPVKVINKPKKSKGIDDELKELLDDGQHSGGSYMHKSGDRRKYVNG</sequence>
<dbReference type="EMBL" id="LT907782">
    <property type="protein sequence ID" value="SNX59764.1"/>
    <property type="molecule type" value="Genomic_DNA"/>
</dbReference>
<organism evidence="2 3">
    <name type="scientific">Nitrosomonas ureae</name>
    <dbReference type="NCBI Taxonomy" id="44577"/>
    <lineage>
        <taxon>Bacteria</taxon>
        <taxon>Pseudomonadati</taxon>
        <taxon>Pseudomonadota</taxon>
        <taxon>Betaproteobacteria</taxon>
        <taxon>Nitrosomonadales</taxon>
        <taxon>Nitrosomonadaceae</taxon>
        <taxon>Nitrosomonas</taxon>
    </lineage>
</organism>
<dbReference type="OrthoDB" id="950695at2"/>
<dbReference type="AlphaFoldDB" id="A0A285BWU6"/>
<feature type="region of interest" description="Disordered" evidence="1">
    <location>
        <begin position="294"/>
        <end position="330"/>
    </location>
</feature>
<protein>
    <submittedName>
        <fullName evidence="2">Uncharacterized protein</fullName>
    </submittedName>
</protein>
<feature type="compositionally biased region" description="Basic and acidic residues" evidence="1">
    <location>
        <begin position="297"/>
        <end position="311"/>
    </location>
</feature>
<reference evidence="2 3" key="1">
    <citation type="submission" date="2017-08" db="EMBL/GenBank/DDBJ databases">
        <authorList>
            <person name="de Groot N.N."/>
        </authorList>
    </citation>
    <scope>NUCLEOTIDE SEQUENCE [LARGE SCALE GENOMIC DNA]</scope>
    <source>
        <strain evidence="2 3">Nm15</strain>
    </source>
</reference>
<proteinExistence type="predicted"/>
<evidence type="ECO:0000256" key="1">
    <source>
        <dbReference type="SAM" id="MobiDB-lite"/>
    </source>
</evidence>
<dbReference type="RefSeq" id="WP_096292473.1">
    <property type="nucleotide sequence ID" value="NZ_LT907782.1"/>
</dbReference>
<accession>A0A285BWU6</accession>